<organism evidence="1 2">
    <name type="scientific">Paenibacillus lutimineralis</name>
    <dbReference type="NCBI Taxonomy" id="2707005"/>
    <lineage>
        <taxon>Bacteria</taxon>
        <taxon>Bacillati</taxon>
        <taxon>Bacillota</taxon>
        <taxon>Bacilli</taxon>
        <taxon>Bacillales</taxon>
        <taxon>Paenibacillaceae</taxon>
        <taxon>Paenibacillus</taxon>
    </lineage>
</organism>
<evidence type="ECO:0000313" key="2">
    <source>
        <dbReference type="Proteomes" id="UP000270678"/>
    </source>
</evidence>
<dbReference type="Gene3D" id="3.90.1150.200">
    <property type="match status" value="1"/>
</dbReference>
<keyword evidence="2" id="KW-1185">Reference proteome</keyword>
<dbReference type="KEGG" id="plut:EI981_04775"/>
<protein>
    <submittedName>
        <fullName evidence="1">Uncharacterized protein</fullName>
    </submittedName>
</protein>
<reference evidence="2" key="1">
    <citation type="submission" date="2018-12" db="EMBL/GenBank/DDBJ databases">
        <title>Complete genome sequence of Paenibacillus sp. MBLB1234.</title>
        <authorList>
            <person name="Nam Y.-D."/>
            <person name="Kang J."/>
            <person name="Chung W.-H."/>
            <person name="Park Y.S."/>
        </authorList>
    </citation>
    <scope>NUCLEOTIDE SEQUENCE [LARGE SCALE GENOMIC DNA]</scope>
    <source>
        <strain evidence="2">MBLB1234</strain>
    </source>
</reference>
<evidence type="ECO:0000313" key="1">
    <source>
        <dbReference type="EMBL" id="AZS13832.1"/>
    </source>
</evidence>
<gene>
    <name evidence="1" type="ORF">EI981_04775</name>
</gene>
<accession>A0A3Q9I6W1</accession>
<dbReference type="AlphaFoldDB" id="A0A3Q9I6W1"/>
<proteinExistence type="predicted"/>
<dbReference type="SUPFAM" id="SSF159888">
    <property type="entry name" value="YdhG-like"/>
    <property type="match status" value="1"/>
</dbReference>
<dbReference type="OrthoDB" id="115213at2"/>
<dbReference type="EMBL" id="CP034346">
    <property type="protein sequence ID" value="AZS13832.1"/>
    <property type="molecule type" value="Genomic_DNA"/>
</dbReference>
<name>A0A3Q9I6W1_9BACL</name>
<dbReference type="RefSeq" id="WP_126995891.1">
    <property type="nucleotide sequence ID" value="NZ_CP034346.1"/>
</dbReference>
<dbReference type="Proteomes" id="UP000270678">
    <property type="component" value="Chromosome"/>
</dbReference>
<sequence>MNECLYIQGMSDGIQFIDYRLRSGPSKIMEFEQELAPYKAGKGTIQLPLDQPIPYKLITKGVKFRVVMDIAKVERRAKKKEIE</sequence>